<dbReference type="OrthoDB" id="7471221at2"/>
<dbReference type="EMBL" id="CXPG01000009">
    <property type="protein sequence ID" value="CTQ31461.1"/>
    <property type="molecule type" value="Genomic_DNA"/>
</dbReference>
<name>A0A0M6XMM5_9RHOB</name>
<dbReference type="STRING" id="282197.SAMN04488517_101198"/>
<feature type="region of interest" description="Disordered" evidence="2">
    <location>
        <begin position="309"/>
        <end position="351"/>
    </location>
</feature>
<dbReference type="InterPro" id="IPR022062">
    <property type="entry name" value="DUF3618"/>
</dbReference>
<evidence type="ECO:0000313" key="4">
    <source>
        <dbReference type="Proteomes" id="UP000048908"/>
    </source>
</evidence>
<evidence type="ECO:0000313" key="3">
    <source>
        <dbReference type="EMBL" id="CTQ31461.1"/>
    </source>
</evidence>
<feature type="compositionally biased region" description="Basic and acidic residues" evidence="2">
    <location>
        <begin position="321"/>
        <end position="351"/>
    </location>
</feature>
<organism evidence="3 4">
    <name type="scientific">Jannaschia rubra</name>
    <dbReference type="NCBI Taxonomy" id="282197"/>
    <lineage>
        <taxon>Bacteria</taxon>
        <taxon>Pseudomonadati</taxon>
        <taxon>Pseudomonadota</taxon>
        <taxon>Alphaproteobacteria</taxon>
        <taxon>Rhodobacterales</taxon>
        <taxon>Roseobacteraceae</taxon>
        <taxon>Jannaschia</taxon>
    </lineage>
</organism>
<evidence type="ECO:0000256" key="2">
    <source>
        <dbReference type="SAM" id="MobiDB-lite"/>
    </source>
</evidence>
<keyword evidence="4" id="KW-1185">Reference proteome</keyword>
<accession>A0A0M6XMM5</accession>
<dbReference type="AlphaFoldDB" id="A0A0M6XMM5"/>
<sequence length="351" mass="37968">MSDRRTADDIEREIEAERGELARSLDELQRQVSPEAIVERVSGLLREHGGDLADNAVRQAKGNPVALAVTGAGLAWLIAGPTVSRSSKAGTYDRWAATHDTSVAPRQPEPPKALPKPRHQPQIAYDHREYETTPGFRHAPEPKGGFKARLDRISAQMPPRPPRGAGGRPYRTVEEHDAEEKKSLREKFKEGTENMSESARDRLAAAREAAWNAEQRLEAVARDYAATGREAYGNQPIIAGLLAFGVGAAIGLALPRTRQEDRYLGSYRDKALAEAERIYHSEKAKLRAVAEAAAEEAKAVATETLEQVKSGASEAKGAVADAEKTAKSAGERIADAAKSEAERRDLGGSVG</sequence>
<feature type="compositionally biased region" description="Basic and acidic residues" evidence="2">
    <location>
        <begin position="171"/>
        <end position="182"/>
    </location>
</feature>
<dbReference type="RefSeq" id="WP_055680947.1">
    <property type="nucleotide sequence ID" value="NZ_CXPG01000009.1"/>
</dbReference>
<feature type="region of interest" description="Disordered" evidence="2">
    <location>
        <begin position="98"/>
        <end position="119"/>
    </location>
</feature>
<dbReference type="Proteomes" id="UP000048908">
    <property type="component" value="Unassembled WGS sequence"/>
</dbReference>
<protein>
    <recommendedName>
        <fullName evidence="5">DUF3618 domain-containing protein</fullName>
    </recommendedName>
</protein>
<keyword evidence="1" id="KW-0175">Coiled coil</keyword>
<dbReference type="Pfam" id="PF12277">
    <property type="entry name" value="DUF3618"/>
    <property type="match status" value="1"/>
</dbReference>
<evidence type="ECO:0008006" key="5">
    <source>
        <dbReference type="Google" id="ProtNLM"/>
    </source>
</evidence>
<feature type="coiled-coil region" evidence="1">
    <location>
        <begin position="189"/>
        <end position="223"/>
    </location>
</feature>
<reference evidence="3 4" key="1">
    <citation type="submission" date="2015-07" db="EMBL/GenBank/DDBJ databases">
        <authorList>
            <person name="Noorani M."/>
        </authorList>
    </citation>
    <scope>NUCLEOTIDE SEQUENCE [LARGE SCALE GENOMIC DNA]</scope>
    <source>
        <strain evidence="3 4">CECT 5088</strain>
    </source>
</reference>
<evidence type="ECO:0000256" key="1">
    <source>
        <dbReference type="SAM" id="Coils"/>
    </source>
</evidence>
<gene>
    <name evidence="3" type="ORF">JAN5088_00219</name>
</gene>
<feature type="region of interest" description="Disordered" evidence="2">
    <location>
        <begin position="155"/>
        <end position="182"/>
    </location>
</feature>
<proteinExistence type="predicted"/>